<dbReference type="PANTHER" id="PTHR39161">
    <property type="entry name" value="ADAPTER PROTEIN MECA"/>
    <property type="match status" value="1"/>
</dbReference>
<dbReference type="GO" id="GO:0045808">
    <property type="term" value="P:negative regulation of establishment of competence for transformation"/>
    <property type="evidence" value="ECO:0007669"/>
    <property type="project" value="UniProtKB-UniRule"/>
</dbReference>
<evidence type="ECO:0000256" key="1">
    <source>
        <dbReference type="ARBA" id="ARBA00005397"/>
    </source>
</evidence>
<evidence type="ECO:0000313" key="5">
    <source>
        <dbReference type="EMBL" id="ADH99059.1"/>
    </source>
</evidence>
<dbReference type="Proteomes" id="UP000000271">
    <property type="component" value="Chromosome"/>
</dbReference>
<dbReference type="GO" id="GO:0042174">
    <property type="term" value="P:negative regulation of sporulation resulting in formation of a cellular spore"/>
    <property type="evidence" value="ECO:0007669"/>
    <property type="project" value="UniProtKB-UniRule"/>
</dbReference>
<protein>
    <recommendedName>
        <fullName evidence="4">Adapter protein MecA</fullName>
    </recommendedName>
</protein>
<dbReference type="OrthoDB" id="2360201at2"/>
<dbReference type="GO" id="GO:0030674">
    <property type="term" value="F:protein-macromolecule adaptor activity"/>
    <property type="evidence" value="ECO:0007669"/>
    <property type="project" value="UniProtKB-UniRule"/>
</dbReference>
<dbReference type="RefSeq" id="WP_013172483.1">
    <property type="nucleotide sequence ID" value="NC_014219.1"/>
</dbReference>
<dbReference type="AlphaFoldDB" id="D6XTC3"/>
<comment type="subunit">
    <text evidence="2 4">Homodimer.</text>
</comment>
<dbReference type="KEGG" id="bse:Bsel_1547"/>
<proteinExistence type="inferred from homology"/>
<dbReference type="GO" id="GO:0030435">
    <property type="term" value="P:sporulation resulting in formation of a cellular spore"/>
    <property type="evidence" value="ECO:0007669"/>
    <property type="project" value="UniProtKB-KW"/>
</dbReference>
<sequence>MEIERINDTTIKFYITYRDIEKRGFNKEEIWYNREKGEELFFDMMNEVSDQDQFEMNGPLWVQVHALDRGLEVIVTRGQVNDGKVNLEIPMEDDLETDSEGNLADMLERGYSDTKGSNEKREKSLTVVLKLDDLEDFIQLSKSFDFEVDTSLFHYQDDYYFSVTAGEEYSEAQQDNIISQALEFGNETDISIHLLQEYGKVVAENNAIAIFKENF</sequence>
<keyword evidence="4" id="KW-0749">Sporulation</keyword>
<dbReference type="Pfam" id="PF05389">
    <property type="entry name" value="MecA"/>
    <property type="match status" value="1"/>
</dbReference>
<dbReference type="EMBL" id="CP001791">
    <property type="protein sequence ID" value="ADH99059.1"/>
    <property type="molecule type" value="Genomic_DNA"/>
</dbReference>
<keyword evidence="6" id="KW-1185">Reference proteome</keyword>
<dbReference type="STRING" id="439292.Bsel_1547"/>
<dbReference type="PIRSF" id="PIRSF029008">
    <property type="entry name" value="MecA"/>
    <property type="match status" value="1"/>
</dbReference>
<evidence type="ECO:0000256" key="2">
    <source>
        <dbReference type="ARBA" id="ARBA00011738"/>
    </source>
</evidence>
<evidence type="ECO:0000256" key="3">
    <source>
        <dbReference type="ARBA" id="ARBA00023287"/>
    </source>
</evidence>
<reference evidence="5" key="1">
    <citation type="submission" date="2009-10" db="EMBL/GenBank/DDBJ databases">
        <title>Complete sequence of Bacillus selenitireducens MLS10.</title>
        <authorList>
            <consortium name="US DOE Joint Genome Institute"/>
            <person name="Lucas S."/>
            <person name="Copeland A."/>
            <person name="Lapidus A."/>
            <person name="Glavina del Rio T."/>
            <person name="Dalin E."/>
            <person name="Tice H."/>
            <person name="Bruce D."/>
            <person name="Goodwin L."/>
            <person name="Pitluck S."/>
            <person name="Sims D."/>
            <person name="Brettin T."/>
            <person name="Detter J.C."/>
            <person name="Han C."/>
            <person name="Larimer F."/>
            <person name="Land M."/>
            <person name="Hauser L."/>
            <person name="Kyrpides N."/>
            <person name="Ovchinnikova G."/>
            <person name="Stolz J."/>
        </authorList>
    </citation>
    <scope>NUCLEOTIDE SEQUENCE [LARGE SCALE GENOMIC DNA]</scope>
    <source>
        <strain evidence="5">MLS10</strain>
    </source>
</reference>
<accession>D6XTC3</accession>
<evidence type="ECO:0000313" key="6">
    <source>
        <dbReference type="Proteomes" id="UP000000271"/>
    </source>
</evidence>
<name>D6XTC3_BACIE</name>
<comment type="domain">
    <text evidence="4">The N-terminal domain has binding sites for ComK and probably for unfolded/aggregated proteins; the C-terminal domain interacts with ClpC.</text>
</comment>
<dbReference type="InterPro" id="IPR008681">
    <property type="entry name" value="Neg-reg_MecA"/>
</dbReference>
<dbReference type="HAMAP" id="MF_01124">
    <property type="entry name" value="MecA"/>
    <property type="match status" value="1"/>
</dbReference>
<organism evidence="5 6">
    <name type="scientific">Bacillus selenitireducens (strain ATCC 700615 / DSM 15326 / MLS10)</name>
    <dbReference type="NCBI Taxonomy" id="439292"/>
    <lineage>
        <taxon>Bacteria</taxon>
        <taxon>Bacillati</taxon>
        <taxon>Bacillota</taxon>
        <taxon>Bacilli</taxon>
        <taxon>Bacillales</taxon>
        <taxon>Bacillaceae</taxon>
        <taxon>Salisediminibacterium</taxon>
    </lineage>
</organism>
<comment type="function">
    <text evidence="4">Enables the recognition and targeting of unfolded and aggregated proteins to the ClpC protease or to other proteins involved in proteolysis. Acts negatively in the development of competence by binding ComK and recruiting it to the ClpCP protease. When overexpressed, inhibits sporulation. Also involved in Spx degradation by ClpC.</text>
</comment>
<dbReference type="PANTHER" id="PTHR39161:SF1">
    <property type="entry name" value="ADAPTER PROTEIN MECA 1"/>
    <property type="match status" value="1"/>
</dbReference>
<evidence type="ECO:0000256" key="4">
    <source>
        <dbReference type="HAMAP-Rule" id="MF_01124"/>
    </source>
</evidence>
<dbReference type="HOGENOM" id="CLU_071496_2_1_9"/>
<gene>
    <name evidence="4" type="primary">mecA</name>
    <name evidence="5" type="ordered locus">Bsel_1547</name>
</gene>
<dbReference type="Gene3D" id="3.30.70.1950">
    <property type="match status" value="1"/>
</dbReference>
<keyword evidence="3 4" id="KW-0178">Competence</keyword>
<dbReference type="NCBIfam" id="NF002644">
    <property type="entry name" value="PRK02315.1-5"/>
    <property type="match status" value="1"/>
</dbReference>
<dbReference type="eggNOG" id="COG4862">
    <property type="taxonomic scope" value="Bacteria"/>
</dbReference>
<dbReference type="GO" id="GO:0030420">
    <property type="term" value="P:establishment of competence for transformation"/>
    <property type="evidence" value="ECO:0007669"/>
    <property type="project" value="UniProtKB-KW"/>
</dbReference>
<comment type="similarity">
    <text evidence="1 4">Belongs to the MecA family.</text>
</comment>
<dbReference type="InterPro" id="IPR038471">
    <property type="entry name" value="MecA_C_sf"/>
</dbReference>